<evidence type="ECO:0000256" key="2">
    <source>
        <dbReference type="ARBA" id="ARBA00022679"/>
    </source>
</evidence>
<protein>
    <submittedName>
        <fullName evidence="9">Molybdenum cofactor guanylyltransferase</fullName>
        <ecNumber evidence="9">2.7.7.77</ecNumber>
    </submittedName>
</protein>
<reference evidence="9" key="1">
    <citation type="submission" date="2024-06" db="EMBL/GenBank/DDBJ databases">
        <title>Draft Genome Sequence of Deinococcus sonorensis Type Strain KR-87, a Biofilm Producing Representative of the Genus Deinococcus.</title>
        <authorList>
            <person name="Boren L.S."/>
            <person name="Grosso R.A."/>
            <person name="Hugenberg-Cox A.N."/>
            <person name="Hill J.T.E."/>
            <person name="Albert C.M."/>
            <person name="Tuohy J.M."/>
        </authorList>
    </citation>
    <scope>NUCLEOTIDE SEQUENCE</scope>
    <source>
        <strain evidence="9">KR-87</strain>
    </source>
</reference>
<keyword evidence="9" id="KW-0548">Nucleotidyltransferase</keyword>
<evidence type="ECO:0000259" key="8">
    <source>
        <dbReference type="Pfam" id="PF12804"/>
    </source>
</evidence>
<keyword evidence="5" id="KW-0460">Magnesium</keyword>
<evidence type="ECO:0000256" key="5">
    <source>
        <dbReference type="ARBA" id="ARBA00022842"/>
    </source>
</evidence>
<dbReference type="SUPFAM" id="SSF53448">
    <property type="entry name" value="Nucleotide-diphospho-sugar transferases"/>
    <property type="match status" value="1"/>
</dbReference>
<name>A0AAU7U7T6_9DEIO</name>
<dbReference type="InterPro" id="IPR029044">
    <property type="entry name" value="Nucleotide-diphossugar_trans"/>
</dbReference>
<proteinExistence type="predicted"/>
<accession>A0AAU7U7T6</accession>
<keyword evidence="2 9" id="KW-0808">Transferase</keyword>
<dbReference type="GO" id="GO:0046872">
    <property type="term" value="F:metal ion binding"/>
    <property type="evidence" value="ECO:0007669"/>
    <property type="project" value="UniProtKB-KW"/>
</dbReference>
<sequence>MDHAGCAAAITAGGQSRRYGSDKALARFEGQTLLERVALSLAWASPRLLVAPPGRYRLAGWQATGDLRPGQGPLAGLEAALSAAPDGWLAFAAVDLPHLTPGYWRTLTEQRQPGALAVCGQDEAGRSQPLAALYHTSALPVVRRLLDAEERRMSALLEQLPTIQLPWATLAFCGPQLYRNANRPEDLLG</sequence>
<dbReference type="Gene3D" id="3.90.550.10">
    <property type="entry name" value="Spore Coat Polysaccharide Biosynthesis Protein SpsA, Chain A"/>
    <property type="match status" value="1"/>
</dbReference>
<dbReference type="EMBL" id="CP158299">
    <property type="protein sequence ID" value="XBV84664.1"/>
    <property type="molecule type" value="Genomic_DNA"/>
</dbReference>
<evidence type="ECO:0000256" key="7">
    <source>
        <dbReference type="ARBA" id="ARBA00023150"/>
    </source>
</evidence>
<keyword evidence="1" id="KW-0963">Cytoplasm</keyword>
<evidence type="ECO:0000256" key="1">
    <source>
        <dbReference type="ARBA" id="ARBA00022490"/>
    </source>
</evidence>
<evidence type="ECO:0000256" key="6">
    <source>
        <dbReference type="ARBA" id="ARBA00023134"/>
    </source>
</evidence>
<dbReference type="InterPro" id="IPR025877">
    <property type="entry name" value="MobA-like_NTP_Trfase"/>
</dbReference>
<organism evidence="9">
    <name type="scientific">Deinococcus sonorensis KR-87</name>
    <dbReference type="NCBI Taxonomy" id="694439"/>
    <lineage>
        <taxon>Bacteria</taxon>
        <taxon>Thermotogati</taxon>
        <taxon>Deinococcota</taxon>
        <taxon>Deinococci</taxon>
        <taxon>Deinococcales</taxon>
        <taxon>Deinococcaceae</taxon>
        <taxon>Deinococcus</taxon>
    </lineage>
</organism>
<evidence type="ECO:0000256" key="3">
    <source>
        <dbReference type="ARBA" id="ARBA00022723"/>
    </source>
</evidence>
<dbReference type="RefSeq" id="WP_350242701.1">
    <property type="nucleotide sequence ID" value="NZ_CP158299.1"/>
</dbReference>
<dbReference type="GO" id="GO:0005525">
    <property type="term" value="F:GTP binding"/>
    <property type="evidence" value="ECO:0007669"/>
    <property type="project" value="UniProtKB-KW"/>
</dbReference>
<dbReference type="EC" id="2.7.7.77" evidence="9"/>
<evidence type="ECO:0000256" key="4">
    <source>
        <dbReference type="ARBA" id="ARBA00022741"/>
    </source>
</evidence>
<dbReference type="Pfam" id="PF12804">
    <property type="entry name" value="NTP_transf_3"/>
    <property type="match status" value="1"/>
</dbReference>
<keyword evidence="4" id="KW-0547">Nucleotide-binding</keyword>
<gene>
    <name evidence="9" type="ORF">ABOD76_14580</name>
</gene>
<dbReference type="AlphaFoldDB" id="A0AAU7U7T6"/>
<dbReference type="PANTHER" id="PTHR19136">
    <property type="entry name" value="MOLYBDENUM COFACTOR GUANYLYLTRANSFERASE"/>
    <property type="match status" value="1"/>
</dbReference>
<evidence type="ECO:0000313" key="9">
    <source>
        <dbReference type="EMBL" id="XBV84664.1"/>
    </source>
</evidence>
<dbReference type="InterPro" id="IPR013482">
    <property type="entry name" value="Molybde_CF_guanTrfase"/>
</dbReference>
<dbReference type="GO" id="GO:0006777">
    <property type="term" value="P:Mo-molybdopterin cofactor biosynthetic process"/>
    <property type="evidence" value="ECO:0007669"/>
    <property type="project" value="UniProtKB-KW"/>
</dbReference>
<dbReference type="GO" id="GO:0061603">
    <property type="term" value="F:molybdenum cofactor guanylyltransferase activity"/>
    <property type="evidence" value="ECO:0007669"/>
    <property type="project" value="UniProtKB-EC"/>
</dbReference>
<feature type="domain" description="MobA-like NTP transferase" evidence="8">
    <location>
        <begin position="8"/>
        <end position="160"/>
    </location>
</feature>
<dbReference type="CDD" id="cd02503">
    <property type="entry name" value="MobA"/>
    <property type="match status" value="1"/>
</dbReference>
<dbReference type="KEGG" id="dsc:ABOD76_14580"/>
<dbReference type="PANTHER" id="PTHR19136:SF81">
    <property type="entry name" value="MOLYBDENUM COFACTOR GUANYLYLTRANSFERASE"/>
    <property type="match status" value="1"/>
</dbReference>
<keyword evidence="6" id="KW-0342">GTP-binding</keyword>
<keyword evidence="7" id="KW-0501">Molybdenum cofactor biosynthesis</keyword>
<keyword evidence="3" id="KW-0479">Metal-binding</keyword>